<dbReference type="AlphaFoldDB" id="A0A1I7WVH3"/>
<dbReference type="Proteomes" id="UP000095283">
    <property type="component" value="Unplaced"/>
</dbReference>
<name>A0A1I7WVH3_HETBA</name>
<organism evidence="1 2">
    <name type="scientific">Heterorhabditis bacteriophora</name>
    <name type="common">Entomopathogenic nematode worm</name>
    <dbReference type="NCBI Taxonomy" id="37862"/>
    <lineage>
        <taxon>Eukaryota</taxon>
        <taxon>Metazoa</taxon>
        <taxon>Ecdysozoa</taxon>
        <taxon>Nematoda</taxon>
        <taxon>Chromadorea</taxon>
        <taxon>Rhabditida</taxon>
        <taxon>Rhabditina</taxon>
        <taxon>Rhabditomorpha</taxon>
        <taxon>Strongyloidea</taxon>
        <taxon>Heterorhabditidae</taxon>
        <taxon>Heterorhabditis</taxon>
    </lineage>
</organism>
<evidence type="ECO:0000313" key="1">
    <source>
        <dbReference type="Proteomes" id="UP000095283"/>
    </source>
</evidence>
<sequence>MVCLIRQIVLFIYFRRIGSIPELKAVFHFFLLLLVKLVRWKSVQQLPSKRAVRFDALGRFNGDFVSLVFRAFL</sequence>
<keyword evidence="1" id="KW-1185">Reference proteome</keyword>
<accession>A0A1I7WVH3</accession>
<protein>
    <submittedName>
        <fullName evidence="2">Secreted protein</fullName>
    </submittedName>
</protein>
<evidence type="ECO:0000313" key="2">
    <source>
        <dbReference type="WBParaSite" id="Hba_09133"/>
    </source>
</evidence>
<reference evidence="2" key="1">
    <citation type="submission" date="2016-11" db="UniProtKB">
        <authorList>
            <consortium name="WormBaseParasite"/>
        </authorList>
    </citation>
    <scope>IDENTIFICATION</scope>
</reference>
<dbReference type="WBParaSite" id="Hba_09133">
    <property type="protein sequence ID" value="Hba_09133"/>
    <property type="gene ID" value="Hba_09133"/>
</dbReference>
<proteinExistence type="predicted"/>